<feature type="compositionally biased region" description="Polar residues" evidence="1">
    <location>
        <begin position="224"/>
        <end position="233"/>
    </location>
</feature>
<keyword evidence="2" id="KW-1133">Transmembrane helix</keyword>
<sequence>MPPVRIPAAAANHLTLPVCVRHGRPARMKPMVFLSRPPLWMFLLLLVGGGLLYLIVIHYLRKVVYVRGWPWCGRCGLTQLWRALLGLVILAAGAVLALGTSESARGAAALVVIAVTGTLMISGWVVFTRSSAGASAGVRVSRDGAWLELPRPHEHFVAALRAQPAPAYPMPAGWTVPAAAAPHVAVWAPGPVPTPDRVSGPAPGFSPVPTPADVRASGGPPVPTANNESTAPSVDTAAHGWAPPSA</sequence>
<protein>
    <submittedName>
        <fullName evidence="3">Uncharacterized protein</fullName>
    </submittedName>
</protein>
<gene>
    <name evidence="3" type="ORF">ACFPIJ_62410</name>
</gene>
<keyword evidence="2" id="KW-0812">Transmembrane</keyword>
<comment type="caution">
    <text evidence="3">The sequence shown here is derived from an EMBL/GenBank/DDBJ whole genome shotgun (WGS) entry which is preliminary data.</text>
</comment>
<evidence type="ECO:0000313" key="3">
    <source>
        <dbReference type="EMBL" id="MFC5008353.1"/>
    </source>
</evidence>
<evidence type="ECO:0000256" key="2">
    <source>
        <dbReference type="SAM" id="Phobius"/>
    </source>
</evidence>
<proteinExistence type="predicted"/>
<accession>A0ABV9WIL9</accession>
<keyword evidence="2" id="KW-0472">Membrane</keyword>
<dbReference type="Proteomes" id="UP001595912">
    <property type="component" value="Unassembled WGS sequence"/>
</dbReference>
<dbReference type="RefSeq" id="WP_380129044.1">
    <property type="nucleotide sequence ID" value="NZ_JBHSIU010000131.1"/>
</dbReference>
<evidence type="ECO:0000256" key="1">
    <source>
        <dbReference type="SAM" id="MobiDB-lite"/>
    </source>
</evidence>
<name>A0ABV9WIL9_9ACTN</name>
<evidence type="ECO:0000313" key="4">
    <source>
        <dbReference type="Proteomes" id="UP001595912"/>
    </source>
</evidence>
<feature type="transmembrane region" description="Helical" evidence="2">
    <location>
        <begin position="106"/>
        <end position="127"/>
    </location>
</feature>
<feature type="transmembrane region" description="Helical" evidence="2">
    <location>
        <begin position="80"/>
        <end position="100"/>
    </location>
</feature>
<organism evidence="3 4">
    <name type="scientific">Dactylosporangium cerinum</name>
    <dbReference type="NCBI Taxonomy" id="1434730"/>
    <lineage>
        <taxon>Bacteria</taxon>
        <taxon>Bacillati</taxon>
        <taxon>Actinomycetota</taxon>
        <taxon>Actinomycetes</taxon>
        <taxon>Micromonosporales</taxon>
        <taxon>Micromonosporaceae</taxon>
        <taxon>Dactylosporangium</taxon>
    </lineage>
</organism>
<feature type="transmembrane region" description="Helical" evidence="2">
    <location>
        <begin position="39"/>
        <end position="60"/>
    </location>
</feature>
<keyword evidence="4" id="KW-1185">Reference proteome</keyword>
<reference evidence="4" key="1">
    <citation type="journal article" date="2019" name="Int. J. Syst. Evol. Microbiol.">
        <title>The Global Catalogue of Microorganisms (GCM) 10K type strain sequencing project: providing services to taxonomists for standard genome sequencing and annotation.</title>
        <authorList>
            <consortium name="The Broad Institute Genomics Platform"/>
            <consortium name="The Broad Institute Genome Sequencing Center for Infectious Disease"/>
            <person name="Wu L."/>
            <person name="Ma J."/>
        </authorList>
    </citation>
    <scope>NUCLEOTIDE SEQUENCE [LARGE SCALE GENOMIC DNA]</scope>
    <source>
        <strain evidence="4">CGMCC 4.7152</strain>
    </source>
</reference>
<feature type="region of interest" description="Disordered" evidence="1">
    <location>
        <begin position="195"/>
        <end position="246"/>
    </location>
</feature>
<dbReference type="EMBL" id="JBHSIU010000131">
    <property type="protein sequence ID" value="MFC5008353.1"/>
    <property type="molecule type" value="Genomic_DNA"/>
</dbReference>